<dbReference type="Proteomes" id="UP001141806">
    <property type="component" value="Unassembled WGS sequence"/>
</dbReference>
<gene>
    <name evidence="1" type="ORF">NE237_003401</name>
</gene>
<dbReference type="EMBL" id="JAMYWD010000005">
    <property type="protein sequence ID" value="KAJ4970302.1"/>
    <property type="molecule type" value="Genomic_DNA"/>
</dbReference>
<sequence length="105" mass="12238">MERLLYSLSYQNHMEKKSQVWERISQKEGDLSNRKNRRWNGRFGIKSSVPFWYFLFSLKTIVPGLNLGEGFFTPSVTRAKEIDQSQKMSCRSLVVAGSQVDELMN</sequence>
<proteinExistence type="predicted"/>
<dbReference type="AlphaFoldDB" id="A0A9Q0QSK4"/>
<comment type="caution">
    <text evidence="1">The sequence shown here is derived from an EMBL/GenBank/DDBJ whole genome shotgun (WGS) entry which is preliminary data.</text>
</comment>
<name>A0A9Q0QSK4_9MAGN</name>
<accession>A0A9Q0QSK4</accession>
<organism evidence="1 2">
    <name type="scientific">Protea cynaroides</name>
    <dbReference type="NCBI Taxonomy" id="273540"/>
    <lineage>
        <taxon>Eukaryota</taxon>
        <taxon>Viridiplantae</taxon>
        <taxon>Streptophyta</taxon>
        <taxon>Embryophyta</taxon>
        <taxon>Tracheophyta</taxon>
        <taxon>Spermatophyta</taxon>
        <taxon>Magnoliopsida</taxon>
        <taxon>Proteales</taxon>
        <taxon>Proteaceae</taxon>
        <taxon>Protea</taxon>
    </lineage>
</organism>
<protein>
    <submittedName>
        <fullName evidence="1">Uncharacterized protein</fullName>
    </submittedName>
</protein>
<reference evidence="1" key="1">
    <citation type="journal article" date="2023" name="Plant J.">
        <title>The genome of the king protea, Protea cynaroides.</title>
        <authorList>
            <person name="Chang J."/>
            <person name="Duong T.A."/>
            <person name="Schoeman C."/>
            <person name="Ma X."/>
            <person name="Roodt D."/>
            <person name="Barker N."/>
            <person name="Li Z."/>
            <person name="Van de Peer Y."/>
            <person name="Mizrachi E."/>
        </authorList>
    </citation>
    <scope>NUCLEOTIDE SEQUENCE</scope>
    <source>
        <tissue evidence="1">Young leaves</tissue>
    </source>
</reference>
<evidence type="ECO:0000313" key="1">
    <source>
        <dbReference type="EMBL" id="KAJ4970302.1"/>
    </source>
</evidence>
<keyword evidence="2" id="KW-1185">Reference proteome</keyword>
<evidence type="ECO:0000313" key="2">
    <source>
        <dbReference type="Proteomes" id="UP001141806"/>
    </source>
</evidence>